<organism evidence="2">
    <name type="scientific">Pseudodiaptomus poplesia</name>
    <dbReference type="NCBI Taxonomy" id="213370"/>
    <lineage>
        <taxon>Eukaryota</taxon>
        <taxon>Metazoa</taxon>
        <taxon>Ecdysozoa</taxon>
        <taxon>Arthropoda</taxon>
        <taxon>Crustacea</taxon>
        <taxon>Multicrustacea</taxon>
        <taxon>Hexanauplia</taxon>
        <taxon>Copepoda</taxon>
        <taxon>Calanoida</taxon>
        <taxon>Pseudodiaptomidae</taxon>
        <taxon>Pseudodiaptomus</taxon>
    </lineage>
</organism>
<dbReference type="Gene3D" id="3.30.30.10">
    <property type="entry name" value="Knottin, scorpion toxin-like"/>
    <property type="match status" value="1"/>
</dbReference>
<accession>A0A1S6GLA2</accession>
<dbReference type="AlphaFoldDB" id="A0A1S6GLA2"/>
<feature type="signal peptide" evidence="1">
    <location>
        <begin position="1"/>
        <end position="20"/>
    </location>
</feature>
<sequence length="153" mass="16329">MWFSAKCFLLISVLLPFTEAGFRCFFGNWACTAGCVMLGQSSGLCDSDKICHCSKNKININHFRAMLPSRCLLGQSACEGTCHAIGRSTGVCKNNDCACSDTYISPSEFALCAAESTCRMHCQSGGYATGNCVGWACNCVSNRNSGGLESPTE</sequence>
<protein>
    <submittedName>
        <fullName evidence="2">Uncharacterized protein</fullName>
    </submittedName>
</protein>
<reference evidence="2" key="1">
    <citation type="journal article" date="2017" name="Aquat. Toxicol.">
        <title>Spliced leader-based analyses reveal the effects of polycyclic aromatic hydrocarbons on gene expression in the copepod Pseudodiaptomus poplesia.</title>
        <authorList>
            <person name="Zhuang Y."/>
            <person name="Yang F."/>
            <person name="Xu D."/>
            <person name="Chen H."/>
            <person name="Zhang H."/>
            <person name="Liu G."/>
        </authorList>
    </citation>
    <scope>NUCLEOTIDE SEQUENCE</scope>
</reference>
<proteinExistence type="evidence at transcript level"/>
<dbReference type="InterPro" id="IPR036574">
    <property type="entry name" value="Scorpion_toxin-like_sf"/>
</dbReference>
<evidence type="ECO:0000313" key="2">
    <source>
        <dbReference type="EMBL" id="AQS22633.1"/>
    </source>
</evidence>
<feature type="chain" id="PRO_5013136990" evidence="1">
    <location>
        <begin position="21"/>
        <end position="153"/>
    </location>
</feature>
<evidence type="ECO:0000256" key="1">
    <source>
        <dbReference type="SAM" id="SignalP"/>
    </source>
</evidence>
<dbReference type="SUPFAM" id="SSF57095">
    <property type="entry name" value="Scorpion toxin-like"/>
    <property type="match status" value="1"/>
</dbReference>
<dbReference type="EMBL" id="KY314199">
    <property type="protein sequence ID" value="AQS22633.1"/>
    <property type="molecule type" value="mRNA"/>
</dbReference>
<name>A0A1S6GLA2_9MAXI</name>
<keyword evidence="1" id="KW-0732">Signal</keyword>